<evidence type="ECO:0000313" key="2">
    <source>
        <dbReference type="Proteomes" id="UP000094784"/>
    </source>
</evidence>
<dbReference type="OrthoDB" id="2063617at2"/>
<comment type="caution">
    <text evidence="1">The sequence shown here is derived from an EMBL/GenBank/DDBJ whole genome shotgun (WGS) entry which is preliminary data.</text>
</comment>
<evidence type="ECO:0000313" key="1">
    <source>
        <dbReference type="EMBL" id="ODV55463.1"/>
    </source>
</evidence>
<dbReference type="Pfam" id="PF20765">
    <property type="entry name" value="Phage_tail_terminator_8"/>
    <property type="match status" value="1"/>
</dbReference>
<protein>
    <submittedName>
        <fullName evidence="1">Uncharacterized protein</fullName>
    </submittedName>
</protein>
<organism evidence="1 2">
    <name type="scientific">Lysinibacillus fusiformis</name>
    <dbReference type="NCBI Taxonomy" id="28031"/>
    <lineage>
        <taxon>Bacteria</taxon>
        <taxon>Bacillati</taxon>
        <taxon>Bacillota</taxon>
        <taxon>Bacilli</taxon>
        <taxon>Bacillales</taxon>
        <taxon>Bacillaceae</taxon>
        <taxon>Lysinibacillus</taxon>
    </lineage>
</organism>
<sequence length="148" mass="16832">MEINDIHNAISVKLHEAFGGGYKKYIDEIPQGFKTPAFLIQFLNLEHIRQIGKRWKITTLFNVQYFPQNGLSEASNMTLKVQQALQEITLLNGSLMLGTGANSEVVDGLPHNFVRFNFFLQEVEQKVFMGSLDHYLNKERVVSVGESD</sequence>
<dbReference type="InterPro" id="IPR049254">
    <property type="entry name" value="Phage_tail_terminator"/>
</dbReference>
<dbReference type="EMBL" id="MECQ01000001">
    <property type="protein sequence ID" value="ODV55463.1"/>
    <property type="molecule type" value="Genomic_DNA"/>
</dbReference>
<reference evidence="1 2" key="1">
    <citation type="submission" date="2016-09" db="EMBL/GenBank/DDBJ databases">
        <title>Draft genome sequence of the soil isolate, Lysinibacillus fusiformis M5, a potential hypoxanthine producer.</title>
        <authorList>
            <person name="Gallegos-Monterrosa R."/>
            <person name="Maroti G."/>
            <person name="Balint B."/>
            <person name="Kovacs A.T."/>
        </authorList>
    </citation>
    <scope>NUCLEOTIDE SEQUENCE [LARGE SCALE GENOMIC DNA]</scope>
    <source>
        <strain evidence="1 2">M5</strain>
    </source>
</reference>
<name>A0A1E4R4U0_9BACI</name>
<dbReference type="AlphaFoldDB" id="A0A1E4R4U0"/>
<proteinExistence type="predicted"/>
<dbReference type="Proteomes" id="UP000094784">
    <property type="component" value="Unassembled WGS sequence"/>
</dbReference>
<gene>
    <name evidence="1" type="ORF">BG258_05875</name>
</gene>
<accession>A0A1E4R4U0</accession>
<dbReference type="RefSeq" id="WP_069480549.1">
    <property type="nucleotide sequence ID" value="NZ_KV766182.1"/>
</dbReference>